<sequence>MKVLLAILIAAHTAFGSFELPAEIDSIPLPFQRIPFSLRMEADRLLFDCNWIGAKHDSASALFIFEGPLICVNSTGKWITESAYDAPQLISCLTTDISFYAWPEYCNLFDVQDSGSAQRIFVFQDRENYCPSDAELQLADGTQMMEFRCMGKVLSLCELPQELGIASIPLQFRPTQFAVMIGEVEDRVQIDCFWIGAKHDPASSMFVFGGLLMCENGTGKWETDAGYESPPIMSCLSSDVSFYGWPEYCYLFDVQENGSSQMIIVFQGRENYCASDAELQLLDGGEISALRCLGKGGSMRKFSRNVPQRNIVRYSHSGDQITSEKKEKSEMDEEPSMLVSIGVLAIFATCLPTITAYLCTSSAYITHADTIDKQTIPDCTEKVKLVPVSYSIASWSPQKQFWMLALMIHFPARLLILTMIPRNWKEPVWRWAFYVSISLEVLGVTVLSLFHDAADDPTQVHLHTAIHFESLAMWGVASIAGMAIVIYMDRTSTHKDSFAYRSWLIKIALLASYCIAGVILACLNISAFTTFVVFEYIVIGLNPTFWSLVIYDFCREYKRFEIVPIKKRSRNGNKVAPEQLEPIPCNDVESFMTKL</sequence>
<reference evidence="2" key="2">
    <citation type="submission" date="2022-06" db="UniProtKB">
        <authorList>
            <consortium name="EnsemblMetazoa"/>
        </authorList>
    </citation>
    <scope>IDENTIFICATION</scope>
    <source>
        <strain evidence="2">PS312</strain>
    </source>
</reference>
<gene>
    <name evidence="2" type="primary">WBGene00094335</name>
</gene>
<keyword evidence="3" id="KW-1185">Reference proteome</keyword>
<organism evidence="2 3">
    <name type="scientific">Pristionchus pacificus</name>
    <name type="common">Parasitic nematode worm</name>
    <dbReference type="NCBI Taxonomy" id="54126"/>
    <lineage>
        <taxon>Eukaryota</taxon>
        <taxon>Metazoa</taxon>
        <taxon>Ecdysozoa</taxon>
        <taxon>Nematoda</taxon>
        <taxon>Chromadorea</taxon>
        <taxon>Rhabditida</taxon>
        <taxon>Rhabditina</taxon>
        <taxon>Diplogasteromorpha</taxon>
        <taxon>Diplogasteroidea</taxon>
        <taxon>Neodiplogasteridae</taxon>
        <taxon>Pristionchus</taxon>
    </lineage>
</organism>
<dbReference type="GO" id="GO:0000139">
    <property type="term" value="C:Golgi membrane"/>
    <property type="evidence" value="ECO:0007669"/>
    <property type="project" value="InterPro"/>
</dbReference>
<protein>
    <recommendedName>
        <fullName evidence="1">CWH43-like N-terminal domain-containing protein</fullName>
    </recommendedName>
</protein>
<proteinExistence type="predicted"/>
<dbReference type="InterPro" id="IPR019402">
    <property type="entry name" value="CWH43_N"/>
</dbReference>
<dbReference type="OrthoDB" id="68581at2759"/>
<accession>A0A8R1U4L7</accession>
<name>A0A2A6BSC0_PRIPA</name>
<evidence type="ECO:0000259" key="1">
    <source>
        <dbReference type="Pfam" id="PF10277"/>
    </source>
</evidence>
<feature type="domain" description="CWH43-like N-terminal" evidence="1">
    <location>
        <begin position="343"/>
        <end position="553"/>
    </location>
</feature>
<accession>A0A2A6BSC0</accession>
<dbReference type="GO" id="GO:0005789">
    <property type="term" value="C:endoplasmic reticulum membrane"/>
    <property type="evidence" value="ECO:0000318"/>
    <property type="project" value="GO_Central"/>
</dbReference>
<dbReference type="Pfam" id="PF10277">
    <property type="entry name" value="Frag1"/>
    <property type="match status" value="1"/>
</dbReference>
<evidence type="ECO:0000313" key="2">
    <source>
        <dbReference type="EnsemblMetazoa" id="PPA04781.1"/>
    </source>
</evidence>
<dbReference type="Proteomes" id="UP000005239">
    <property type="component" value="Unassembled WGS sequence"/>
</dbReference>
<dbReference type="GO" id="GO:0006506">
    <property type="term" value="P:GPI anchor biosynthetic process"/>
    <property type="evidence" value="ECO:0000318"/>
    <property type="project" value="GO_Central"/>
</dbReference>
<dbReference type="EnsemblMetazoa" id="PPA04781.1">
    <property type="protein sequence ID" value="PPA04781.1"/>
    <property type="gene ID" value="WBGene00094335"/>
</dbReference>
<dbReference type="PANTHER" id="PTHR12892:SF15">
    <property type="entry name" value="POST-GPI ATTACHMENT TO PROTEINS FACTOR 2-LIKE"/>
    <property type="match status" value="1"/>
</dbReference>
<dbReference type="AlphaFoldDB" id="A0A2A6BSC0"/>
<dbReference type="InterPro" id="IPR039545">
    <property type="entry name" value="PGAP2"/>
</dbReference>
<reference evidence="3" key="1">
    <citation type="journal article" date="2008" name="Nat. Genet.">
        <title>The Pristionchus pacificus genome provides a unique perspective on nematode lifestyle and parasitism.</title>
        <authorList>
            <person name="Dieterich C."/>
            <person name="Clifton S.W."/>
            <person name="Schuster L.N."/>
            <person name="Chinwalla A."/>
            <person name="Delehaunty K."/>
            <person name="Dinkelacker I."/>
            <person name="Fulton L."/>
            <person name="Fulton R."/>
            <person name="Godfrey J."/>
            <person name="Minx P."/>
            <person name="Mitreva M."/>
            <person name="Roeseler W."/>
            <person name="Tian H."/>
            <person name="Witte H."/>
            <person name="Yang S.P."/>
            <person name="Wilson R.K."/>
            <person name="Sommer R.J."/>
        </authorList>
    </citation>
    <scope>NUCLEOTIDE SEQUENCE [LARGE SCALE GENOMIC DNA]</scope>
    <source>
        <strain evidence="3">PS312</strain>
    </source>
</reference>
<evidence type="ECO:0000313" key="3">
    <source>
        <dbReference type="Proteomes" id="UP000005239"/>
    </source>
</evidence>
<dbReference type="PANTHER" id="PTHR12892">
    <property type="entry name" value="FGF RECEPTOR ACTIVATING PROTEIN 1"/>
    <property type="match status" value="1"/>
</dbReference>